<gene>
    <name evidence="1" type="ORF">SIDU_01620</name>
</gene>
<protein>
    <submittedName>
        <fullName evidence="1">Uncharacterized protein</fullName>
    </submittedName>
</protein>
<dbReference type="Proteomes" id="UP000004550">
    <property type="component" value="Chromosome"/>
</dbReference>
<sequence length="170" mass="19605">MAARAYTADLLDNFVELRTATHIFDHFGDDLFLPLANMVMNARHRPLNRISRNIVPVFAQICINLTTRDLRGFSNAIYFPPRQIVSTNMRRENAPSQQDPIPILRWRRCKLVYNNPVVQNFILPALLAEGSRPLKTIIWSAQILGQADWKIRGIERGASGFPRRLKQFLH</sequence>
<dbReference type="AlphaFoldDB" id="A0A1L5BKA2"/>
<organism evidence="1 2">
    <name type="scientific">Sphingobium indicum (strain DSM 16412 / CCM 7286 / MTCC 6364 / B90A)</name>
    <dbReference type="NCBI Taxonomy" id="861109"/>
    <lineage>
        <taxon>Bacteria</taxon>
        <taxon>Pseudomonadati</taxon>
        <taxon>Pseudomonadota</taxon>
        <taxon>Alphaproteobacteria</taxon>
        <taxon>Sphingomonadales</taxon>
        <taxon>Sphingomonadaceae</taxon>
        <taxon>Sphingobium</taxon>
    </lineage>
</organism>
<dbReference type="EMBL" id="CP013070">
    <property type="protein sequence ID" value="APL93323.1"/>
    <property type="molecule type" value="Genomic_DNA"/>
</dbReference>
<evidence type="ECO:0000313" key="1">
    <source>
        <dbReference type="EMBL" id="APL93323.1"/>
    </source>
</evidence>
<reference evidence="1 2" key="1">
    <citation type="journal article" date="2012" name="J. Bacteriol.">
        <title>Genome sequence of Sphingobium indicum B90A, a hexachlorocyclohexane-degrading bacterium.</title>
        <authorList>
            <person name="Anand S."/>
            <person name="Sangwan N."/>
            <person name="Lata P."/>
            <person name="Kaur J."/>
            <person name="Dua A."/>
            <person name="Singh A.K."/>
            <person name="Verma M."/>
            <person name="Kaur J."/>
            <person name="Khurana J.P."/>
            <person name="Khurana P."/>
            <person name="Mathur S."/>
            <person name="Lal R."/>
        </authorList>
    </citation>
    <scope>NUCLEOTIDE SEQUENCE [LARGE SCALE GENOMIC DNA]</scope>
    <source>
        <strain evidence="2">DSM 16412 / CCM 7286 / MTCC 6364 / B90A</strain>
    </source>
</reference>
<accession>A0A1L5BKA2</accession>
<name>A0A1L5BKA2_SPHIB</name>
<evidence type="ECO:0000313" key="2">
    <source>
        <dbReference type="Proteomes" id="UP000004550"/>
    </source>
</evidence>
<dbReference type="KEGG" id="sinb:SIDU_01620"/>
<proteinExistence type="predicted"/>